<name>A0A1H6EA99_9ACTN</name>
<dbReference type="Proteomes" id="UP000236723">
    <property type="component" value="Unassembled WGS sequence"/>
</dbReference>
<sequence>MPFLGERFLARALREGGRRRSTAGADGMTWAAYRRQAHVLIPRLAQALHEGTWRPGPLRRTSFATYTGKELPCAIPTVQDRIVHRAMRAAVEPILEARAFADWVSGYRPRRNRITAMRQAMAHTDAGCRWVADVDVKQVSAGSNAAEVTDWLARYVHDGTFLDRFRTAVAGLPSPLAPGSGLTPILINLRLTPADRLLADLRIVRFADNYCAFASERGEAERAFHRITETLAAIGLSANRTKSRVRAEACVEDLFLIGG</sequence>
<protein>
    <recommendedName>
        <fullName evidence="1">Reverse transcriptase domain-containing protein</fullName>
    </recommendedName>
</protein>
<dbReference type="PANTHER" id="PTHR34047">
    <property type="entry name" value="NUCLEAR INTRON MATURASE 1, MITOCHONDRIAL-RELATED"/>
    <property type="match status" value="1"/>
</dbReference>
<dbReference type="SUPFAM" id="SSF56672">
    <property type="entry name" value="DNA/RNA polymerases"/>
    <property type="match status" value="1"/>
</dbReference>
<evidence type="ECO:0000259" key="1">
    <source>
        <dbReference type="Pfam" id="PF00078"/>
    </source>
</evidence>
<dbReference type="AlphaFoldDB" id="A0A1H6EA99"/>
<gene>
    <name evidence="2" type="ORF">SAMN04489712_1419</name>
</gene>
<dbReference type="EMBL" id="FNVO01000041">
    <property type="protein sequence ID" value="SEG93854.1"/>
    <property type="molecule type" value="Genomic_DNA"/>
</dbReference>
<dbReference type="OrthoDB" id="3479340at2"/>
<dbReference type="InterPro" id="IPR043502">
    <property type="entry name" value="DNA/RNA_pol_sf"/>
</dbReference>
<reference evidence="3" key="1">
    <citation type="submission" date="2016-10" db="EMBL/GenBank/DDBJ databases">
        <authorList>
            <person name="Varghese N."/>
            <person name="Submissions S."/>
        </authorList>
    </citation>
    <scope>NUCLEOTIDE SEQUENCE [LARGE SCALE GENOMIC DNA]</scope>
    <source>
        <strain evidence="3">DSM 43163</strain>
    </source>
</reference>
<dbReference type="InterPro" id="IPR051083">
    <property type="entry name" value="GrpII_Intron_Splice-Mob/Def"/>
</dbReference>
<feature type="domain" description="Reverse transcriptase" evidence="1">
    <location>
        <begin position="72"/>
        <end position="245"/>
    </location>
</feature>
<dbReference type="InterPro" id="IPR000477">
    <property type="entry name" value="RT_dom"/>
</dbReference>
<dbReference type="PANTHER" id="PTHR34047:SF8">
    <property type="entry name" value="PROTEIN YKFC"/>
    <property type="match status" value="1"/>
</dbReference>
<dbReference type="Pfam" id="PF00078">
    <property type="entry name" value="RVT_1"/>
    <property type="match status" value="1"/>
</dbReference>
<evidence type="ECO:0000313" key="2">
    <source>
        <dbReference type="EMBL" id="SEG93854.1"/>
    </source>
</evidence>
<proteinExistence type="predicted"/>
<accession>A0A1H6EA99</accession>
<keyword evidence="3" id="KW-1185">Reference proteome</keyword>
<evidence type="ECO:0000313" key="3">
    <source>
        <dbReference type="Proteomes" id="UP000236723"/>
    </source>
</evidence>
<organism evidence="2 3">
    <name type="scientific">Thermomonospora echinospora</name>
    <dbReference type="NCBI Taxonomy" id="1992"/>
    <lineage>
        <taxon>Bacteria</taxon>
        <taxon>Bacillati</taxon>
        <taxon>Actinomycetota</taxon>
        <taxon>Actinomycetes</taxon>
        <taxon>Streptosporangiales</taxon>
        <taxon>Thermomonosporaceae</taxon>
        <taxon>Thermomonospora</taxon>
    </lineage>
</organism>